<organism evidence="10 11">
    <name type="scientific">Candidatus Yanofskybacteria bacterium RIFCSPHIGHO2_12_FULL_45_19b</name>
    <dbReference type="NCBI Taxonomy" id="1802689"/>
    <lineage>
        <taxon>Bacteria</taxon>
        <taxon>Candidatus Yanofskyibacteriota</taxon>
    </lineage>
</organism>
<dbReference type="InterPro" id="IPR005846">
    <property type="entry name" value="A-D-PHexomutase_a/b/a-III"/>
</dbReference>
<gene>
    <name evidence="10" type="ORF">A3F25_01275</name>
</gene>
<feature type="domain" description="Alpha-D-phosphohexomutase alpha/beta/alpha" evidence="8">
    <location>
        <begin position="9"/>
        <end position="116"/>
    </location>
</feature>
<evidence type="ECO:0000313" key="10">
    <source>
        <dbReference type="EMBL" id="OGN20134.1"/>
    </source>
</evidence>
<dbReference type="Pfam" id="PF02878">
    <property type="entry name" value="PGM_PMM_I"/>
    <property type="match status" value="1"/>
</dbReference>
<evidence type="ECO:0000259" key="8">
    <source>
        <dbReference type="Pfam" id="PF02878"/>
    </source>
</evidence>
<keyword evidence="3" id="KW-0597">Phosphoprotein</keyword>
<evidence type="ECO:0000256" key="2">
    <source>
        <dbReference type="ARBA" id="ARBA00010231"/>
    </source>
</evidence>
<dbReference type="Gene3D" id="3.30.310.50">
    <property type="entry name" value="Alpha-D-phosphohexomutase, C-terminal domain"/>
    <property type="match status" value="1"/>
</dbReference>
<feature type="domain" description="Alpha-D-phosphohexomutase alpha/beta/alpha" evidence="9">
    <location>
        <begin position="205"/>
        <end position="296"/>
    </location>
</feature>
<evidence type="ECO:0000313" key="11">
    <source>
        <dbReference type="Proteomes" id="UP000177478"/>
    </source>
</evidence>
<dbReference type="EMBL" id="MGKD01000008">
    <property type="protein sequence ID" value="OGN20134.1"/>
    <property type="molecule type" value="Genomic_DNA"/>
</dbReference>
<evidence type="ECO:0000259" key="7">
    <source>
        <dbReference type="Pfam" id="PF00408"/>
    </source>
</evidence>
<comment type="similarity">
    <text evidence="2">Belongs to the phosphohexose mutase family.</text>
</comment>
<dbReference type="InterPro" id="IPR016055">
    <property type="entry name" value="A-D-PHexomutase_a/b/a-I/II/III"/>
</dbReference>
<keyword evidence="4" id="KW-0479">Metal-binding</keyword>
<dbReference type="STRING" id="1802689.A3F25_01275"/>
<accession>A0A1F8G459</accession>
<dbReference type="Pfam" id="PF00408">
    <property type="entry name" value="PGM_PMM_IV"/>
    <property type="match status" value="1"/>
</dbReference>
<dbReference type="SUPFAM" id="SSF55957">
    <property type="entry name" value="Phosphoglucomutase, C-terminal domain"/>
    <property type="match status" value="1"/>
</dbReference>
<dbReference type="GO" id="GO:0005975">
    <property type="term" value="P:carbohydrate metabolic process"/>
    <property type="evidence" value="ECO:0007669"/>
    <property type="project" value="InterPro"/>
</dbReference>
<dbReference type="SUPFAM" id="SSF53738">
    <property type="entry name" value="Phosphoglucomutase, first 3 domains"/>
    <property type="match status" value="2"/>
</dbReference>
<feature type="domain" description="Alpha-D-phosphohexomutase C-terminal" evidence="7">
    <location>
        <begin position="330"/>
        <end position="373"/>
    </location>
</feature>
<dbReference type="AlphaFoldDB" id="A0A1F8G459"/>
<comment type="caution">
    <text evidence="10">The sequence shown here is derived from an EMBL/GenBank/DDBJ whole genome shotgun (WGS) entry which is preliminary data.</text>
</comment>
<dbReference type="GO" id="GO:0046872">
    <property type="term" value="F:metal ion binding"/>
    <property type="evidence" value="ECO:0007669"/>
    <property type="project" value="UniProtKB-KW"/>
</dbReference>
<dbReference type="PANTHER" id="PTHR43771">
    <property type="entry name" value="PHOSPHOMANNOMUTASE"/>
    <property type="match status" value="1"/>
</dbReference>
<evidence type="ECO:0008006" key="12">
    <source>
        <dbReference type="Google" id="ProtNLM"/>
    </source>
</evidence>
<dbReference type="InterPro" id="IPR005843">
    <property type="entry name" value="A-D-PHexomutase_C"/>
</dbReference>
<keyword evidence="5" id="KW-0460">Magnesium</keyword>
<dbReference type="Gene3D" id="3.40.120.10">
    <property type="entry name" value="Alpha-D-Glucose-1,6-Bisphosphate, subunit A, domain 3"/>
    <property type="match status" value="2"/>
</dbReference>
<dbReference type="Proteomes" id="UP000177478">
    <property type="component" value="Unassembled WGS sequence"/>
</dbReference>
<dbReference type="GO" id="GO:0016868">
    <property type="term" value="F:intramolecular phosphotransferase activity"/>
    <property type="evidence" value="ECO:0007669"/>
    <property type="project" value="InterPro"/>
</dbReference>
<dbReference type="Pfam" id="PF02880">
    <property type="entry name" value="PGM_PMM_III"/>
    <property type="match status" value="1"/>
</dbReference>
<evidence type="ECO:0000256" key="3">
    <source>
        <dbReference type="ARBA" id="ARBA00022553"/>
    </source>
</evidence>
<protein>
    <recommendedName>
        <fullName evidence="12">Phosphomannomutase/phosphoglucomutase</fullName>
    </recommendedName>
</protein>
<evidence type="ECO:0000256" key="6">
    <source>
        <dbReference type="ARBA" id="ARBA00023235"/>
    </source>
</evidence>
<evidence type="ECO:0000256" key="1">
    <source>
        <dbReference type="ARBA" id="ARBA00001946"/>
    </source>
</evidence>
<dbReference type="PANTHER" id="PTHR43771:SF1">
    <property type="entry name" value="PHOSPHOMANNOMUTASE"/>
    <property type="match status" value="1"/>
</dbReference>
<dbReference type="InterPro" id="IPR036900">
    <property type="entry name" value="A-D-PHexomutase_C_sf"/>
</dbReference>
<evidence type="ECO:0000259" key="9">
    <source>
        <dbReference type="Pfam" id="PF02880"/>
    </source>
</evidence>
<proteinExistence type="inferred from homology"/>
<name>A0A1F8G459_9BACT</name>
<comment type="cofactor">
    <cofactor evidence="1">
        <name>Mg(2+)</name>
        <dbReference type="ChEBI" id="CHEBI:18420"/>
    </cofactor>
</comment>
<reference evidence="10 11" key="1">
    <citation type="journal article" date="2016" name="Nat. Commun.">
        <title>Thousands of microbial genomes shed light on interconnected biogeochemical processes in an aquifer system.</title>
        <authorList>
            <person name="Anantharaman K."/>
            <person name="Brown C.T."/>
            <person name="Hug L.A."/>
            <person name="Sharon I."/>
            <person name="Castelle C.J."/>
            <person name="Probst A.J."/>
            <person name="Thomas B.C."/>
            <person name="Singh A."/>
            <person name="Wilkins M.J."/>
            <person name="Karaoz U."/>
            <person name="Brodie E.L."/>
            <person name="Williams K.H."/>
            <person name="Hubbard S.S."/>
            <person name="Banfield J.F."/>
        </authorList>
    </citation>
    <scope>NUCLEOTIDE SEQUENCE [LARGE SCALE GENOMIC DNA]</scope>
</reference>
<sequence length="381" mass="42500">MNMANFKAEIFKAYDIRGIYEEDFGVGFVQELGNKIASGRKVVIGRDNRASSPVLEQAVIAGAIESGAEVISIGECSTPLFYFAVNQVGAEGGIMVTASHNQPEYNGFKVVGERAELADGPTLKTQFESREVSVKSGGVVTTLDPLLDYIDRVEEVSQVNFPIPPLDDIKIVFDNDHDRISFEENKQAIAPEFIFLLLVEKCGFKKVVYDLRFSRVVAEKLAKWGVEGVKSKVGRTNVYELMRKTEADFGGELSGHYYFKSFNNLEAPELVLADVAKAMNTSGQTLQALTASYKKYFKSEEVSIELVDQDVLPEIFQKLKEKYSDGEIEELDGLTINYPDWWFNVRASNTEPELRLVVEAETQELLNSKLAEVQEILRAAS</sequence>
<evidence type="ECO:0000256" key="4">
    <source>
        <dbReference type="ARBA" id="ARBA00022723"/>
    </source>
</evidence>
<keyword evidence="6" id="KW-0413">Isomerase</keyword>
<evidence type="ECO:0000256" key="5">
    <source>
        <dbReference type="ARBA" id="ARBA00022842"/>
    </source>
</evidence>
<dbReference type="InterPro" id="IPR005844">
    <property type="entry name" value="A-D-PHexomutase_a/b/a-I"/>
</dbReference>